<dbReference type="GO" id="GO:0005524">
    <property type="term" value="F:ATP binding"/>
    <property type="evidence" value="ECO:0007669"/>
    <property type="project" value="UniProtKB-UniRule"/>
</dbReference>
<dbReference type="PROSITE" id="PS51545">
    <property type="entry name" value="PIK_HELICAL"/>
    <property type="match status" value="1"/>
</dbReference>
<feature type="domain" description="PIK helical" evidence="8">
    <location>
        <begin position="150"/>
        <end position="326"/>
    </location>
</feature>
<dbReference type="PANTHER" id="PTHR10048">
    <property type="entry name" value="PHOSPHATIDYLINOSITOL KINASE"/>
    <property type="match status" value="1"/>
</dbReference>
<dbReference type="Gene3D" id="1.10.1070.11">
    <property type="entry name" value="Phosphatidylinositol 3-/4-kinase, catalytic domain"/>
    <property type="match status" value="1"/>
</dbReference>
<dbReference type="CDD" id="cd00870">
    <property type="entry name" value="PI3Ka_III"/>
    <property type="match status" value="1"/>
</dbReference>
<proteinExistence type="inferred from homology"/>
<dbReference type="InterPro" id="IPR036940">
    <property type="entry name" value="PI3/4_kinase_cat_sf"/>
</dbReference>
<dbReference type="GO" id="GO:0016303">
    <property type="term" value="F:1-phosphatidylinositol-3-kinase activity"/>
    <property type="evidence" value="ECO:0007669"/>
    <property type="project" value="UniProtKB-EC"/>
</dbReference>
<dbReference type="EC" id="2.7.1.137" evidence="1"/>
<evidence type="ECO:0000256" key="4">
    <source>
        <dbReference type="ARBA" id="ARBA00022777"/>
    </source>
</evidence>
<dbReference type="InterPro" id="IPR042236">
    <property type="entry name" value="PI3K_accessory_sf"/>
</dbReference>
<dbReference type="OrthoDB" id="67688at2759"/>
<dbReference type="InterPro" id="IPR001263">
    <property type="entry name" value="PI3K_accessory_dom"/>
</dbReference>
<dbReference type="SUPFAM" id="SSF56112">
    <property type="entry name" value="Protein kinase-like (PK-like)"/>
    <property type="match status" value="1"/>
</dbReference>
<dbReference type="InterPro" id="IPR015433">
    <property type="entry name" value="PI3/4_kinase"/>
</dbReference>
<dbReference type="Pfam" id="PF00613">
    <property type="entry name" value="PI3Ka"/>
    <property type="match status" value="1"/>
</dbReference>
<dbReference type="Pfam" id="PF00454">
    <property type="entry name" value="PI3_PI4_kinase"/>
    <property type="match status" value="1"/>
</dbReference>
<keyword evidence="4 6" id="KW-0418">Kinase</keyword>
<dbReference type="CDD" id="cd00896">
    <property type="entry name" value="PI3Kc_III"/>
    <property type="match status" value="1"/>
</dbReference>
<dbReference type="SUPFAM" id="SSF48371">
    <property type="entry name" value="ARM repeat"/>
    <property type="match status" value="1"/>
</dbReference>
<evidence type="ECO:0000259" key="8">
    <source>
        <dbReference type="PROSITE" id="PS51545"/>
    </source>
</evidence>
<evidence type="ECO:0000256" key="6">
    <source>
        <dbReference type="PIRNR" id="PIRNR000587"/>
    </source>
</evidence>
<dbReference type="Gene3D" id="3.30.1010.10">
    <property type="entry name" value="Phosphatidylinositol 3-kinase Catalytic Subunit, Chain A, domain 4"/>
    <property type="match status" value="1"/>
</dbReference>
<dbReference type="InterPro" id="IPR035892">
    <property type="entry name" value="C2_domain_sf"/>
</dbReference>
<sequence>MLQDSGPPYRWNELLTLTTKYKDLTSLSQLAFTDGDIVGGATVSLFNSKRQLKTGSWKLRLWPKKKAVKKERKRTVNLYSSLIVEFYSFDHRVVFQSTMHGMILKLVWAFCVPGPVSLLNELFTVRDPEIGRTNPSEHKHLKLSRSLTRGVIDRDLKLSTEELEELYIKFPPTRPLLEKEKQLVWKFRFSLMSKKKCFTKFGRSVDWSDIKEAKQAVKLIAEWETIDVADALELLSPEFEREEIRAYAVRILERADDEELQCYLLQLVQALRFERSDMSHLALFLIDRTSSNIEIASFLRWYVAVERHDPTFGKQYNNIYKMLENSMTKFVGREDGGDNGAQLWHSLSLQDKLVVELCSVMKNVRDVHGSAQNKIEKLRKLLPGIFSEVTKPTRSPLALAVIITGVVPQESSIFKSALHPLCITFKTEVGGTSKIIFKKGDDLWQDQLQQPEYFEYFANLTFYPNRIVTCYRCFSAVFSKSCHINVSLMDRLLENLDLRLTPYRVLATGQDEGMIEFIPSSSLSQVLSEHRSITSYLQRFHPDEDGPFGITNFHKKLCWHLDNILLTDDGRLFHIDFAFILGRDPKPFPPPMKLCKEMVEAMGGAESQYYLRFKSCCEAYNILRKSSSLILNLFKLMGRSNIPDLSADQNGDVKEKFRLDLDDEEAIHFFQDLIIERVSALFLQMFETIHRWAQYWR</sequence>
<keyword evidence="5 6" id="KW-0067">ATP-binding</keyword>
<evidence type="ECO:0000256" key="3">
    <source>
        <dbReference type="ARBA" id="ARBA00022741"/>
    </source>
</evidence>
<evidence type="ECO:0000256" key="2">
    <source>
        <dbReference type="ARBA" id="ARBA00022679"/>
    </source>
</evidence>
<evidence type="ECO:0000256" key="5">
    <source>
        <dbReference type="ARBA" id="ARBA00022840"/>
    </source>
</evidence>
<evidence type="ECO:0000256" key="1">
    <source>
        <dbReference type="ARBA" id="ARBA00012073"/>
    </source>
</evidence>
<dbReference type="PIRSF" id="PIRSF000587">
    <property type="entry name" value="PI3K_Vps34"/>
    <property type="match status" value="1"/>
</dbReference>
<dbReference type="PROSITE" id="PS50290">
    <property type="entry name" value="PI3_4_KINASE_3"/>
    <property type="match status" value="1"/>
</dbReference>
<reference evidence="9" key="1">
    <citation type="journal article" date="2012" name="Nat. Biotechnol.">
        <title>Reference genome sequence of the model plant Setaria.</title>
        <authorList>
            <person name="Bennetzen J.L."/>
            <person name="Schmutz J."/>
            <person name="Wang H."/>
            <person name="Percifield R."/>
            <person name="Hawkins J."/>
            <person name="Pontaroli A.C."/>
            <person name="Estep M."/>
            <person name="Feng L."/>
            <person name="Vaughn J.N."/>
            <person name="Grimwood J."/>
            <person name="Jenkins J."/>
            <person name="Barry K."/>
            <person name="Lindquist E."/>
            <person name="Hellsten U."/>
            <person name="Deshpande S."/>
            <person name="Wang X."/>
            <person name="Wu X."/>
            <person name="Mitros T."/>
            <person name="Triplett J."/>
            <person name="Yang X."/>
            <person name="Ye C.Y."/>
            <person name="Mauro-Herrera M."/>
            <person name="Wang L."/>
            <person name="Li P."/>
            <person name="Sharma M."/>
            <person name="Sharma R."/>
            <person name="Ronald P.C."/>
            <person name="Panaud O."/>
            <person name="Kellogg E.A."/>
            <person name="Brutnell T.P."/>
            <person name="Doust A.N."/>
            <person name="Tuskan G.A."/>
            <person name="Rokhsar D."/>
            <person name="Devos K.M."/>
        </authorList>
    </citation>
    <scope>NUCLEOTIDE SEQUENCE [LARGE SCALE GENOMIC DNA]</scope>
    <source>
        <strain evidence="9">Yugu1</strain>
    </source>
</reference>
<dbReference type="EMBL" id="CM003533">
    <property type="protein sequence ID" value="RCV30516.1"/>
    <property type="molecule type" value="Genomic_DNA"/>
</dbReference>
<dbReference type="Gene3D" id="1.25.40.70">
    <property type="entry name" value="Phosphatidylinositol 3-kinase, accessory domain (PIK)"/>
    <property type="match status" value="1"/>
</dbReference>
<dbReference type="InterPro" id="IPR000403">
    <property type="entry name" value="PI3/4_kinase_cat_dom"/>
</dbReference>
<dbReference type="InterPro" id="IPR057756">
    <property type="entry name" value="PI3-kinase_type3/VPS34_cat"/>
</dbReference>
<dbReference type="InterPro" id="IPR011009">
    <property type="entry name" value="Kinase-like_dom_sf"/>
</dbReference>
<dbReference type="Pfam" id="PF00792">
    <property type="entry name" value="PI3K_C2"/>
    <property type="match status" value="1"/>
</dbReference>
<dbReference type="STRING" id="4555.A0A368RJY9"/>
<name>A0A368RJY9_SETIT</name>
<keyword evidence="3 6" id="KW-0547">Nucleotide-binding</keyword>
<dbReference type="SMART" id="SM00146">
    <property type="entry name" value="PI3Kc"/>
    <property type="match status" value="1"/>
</dbReference>
<accession>A0A368RJY9</accession>
<gene>
    <name evidence="9" type="ORF">SETIT_6G101600v2</name>
</gene>
<comment type="similarity">
    <text evidence="6">Belongs to the PI3/PI4-kinase family.</text>
</comment>
<keyword evidence="2 6" id="KW-0808">Transferase</keyword>
<reference evidence="9" key="2">
    <citation type="submission" date="2015-07" db="EMBL/GenBank/DDBJ databases">
        <authorList>
            <person name="Noorani M."/>
        </authorList>
    </citation>
    <scope>NUCLEOTIDE SEQUENCE</scope>
    <source>
        <strain evidence="9">Yugu1</strain>
    </source>
</reference>
<evidence type="ECO:0000259" key="7">
    <source>
        <dbReference type="PROSITE" id="PS50290"/>
    </source>
</evidence>
<dbReference type="SMART" id="SM00145">
    <property type="entry name" value="PI3Ka"/>
    <property type="match status" value="1"/>
</dbReference>
<feature type="domain" description="PI3K/PI4K catalytic" evidence="7">
    <location>
        <begin position="407"/>
        <end position="682"/>
    </location>
</feature>
<dbReference type="SUPFAM" id="SSF49562">
    <property type="entry name" value="C2 domain (Calcium/lipid-binding domain, CaLB)"/>
    <property type="match status" value="1"/>
</dbReference>
<organism evidence="9">
    <name type="scientific">Setaria italica</name>
    <name type="common">Foxtail millet</name>
    <name type="synonym">Panicum italicum</name>
    <dbReference type="NCBI Taxonomy" id="4555"/>
    <lineage>
        <taxon>Eukaryota</taxon>
        <taxon>Viridiplantae</taxon>
        <taxon>Streptophyta</taxon>
        <taxon>Embryophyta</taxon>
        <taxon>Tracheophyta</taxon>
        <taxon>Spermatophyta</taxon>
        <taxon>Magnoliopsida</taxon>
        <taxon>Liliopsida</taxon>
        <taxon>Poales</taxon>
        <taxon>Poaceae</taxon>
        <taxon>PACMAD clade</taxon>
        <taxon>Panicoideae</taxon>
        <taxon>Panicodae</taxon>
        <taxon>Paniceae</taxon>
        <taxon>Cenchrinae</taxon>
        <taxon>Setaria</taxon>
    </lineage>
</organism>
<dbReference type="InterPro" id="IPR002420">
    <property type="entry name" value="PI3K-type_C2_dom"/>
</dbReference>
<dbReference type="PANTHER" id="PTHR10048:SF7">
    <property type="entry name" value="PHOSPHATIDYLINOSITOL 3-KINASE CATALYTIC SUBUNIT TYPE 3"/>
    <property type="match status" value="1"/>
</dbReference>
<evidence type="ECO:0000313" key="9">
    <source>
        <dbReference type="EMBL" id="RCV30516.1"/>
    </source>
</evidence>
<dbReference type="InterPro" id="IPR008290">
    <property type="entry name" value="PI3K_Vps34"/>
</dbReference>
<dbReference type="AlphaFoldDB" id="A0A368RJY9"/>
<protein>
    <recommendedName>
        <fullName evidence="1">phosphatidylinositol 3-kinase</fullName>
        <ecNumber evidence="1">2.7.1.137</ecNumber>
    </recommendedName>
</protein>
<dbReference type="InterPro" id="IPR016024">
    <property type="entry name" value="ARM-type_fold"/>
</dbReference>